<name>A0A1F6AXZ6_9BACT</name>
<keyword evidence="3" id="KW-0687">Ribonucleoprotein</keyword>
<dbReference type="PANTHER" id="PTHR15893:SF0">
    <property type="entry name" value="LARGE RIBOSOMAL SUBUNIT PROTEIN BL27M"/>
    <property type="match status" value="1"/>
</dbReference>
<evidence type="ECO:0000256" key="2">
    <source>
        <dbReference type="ARBA" id="ARBA00022980"/>
    </source>
</evidence>
<evidence type="ECO:0000256" key="3">
    <source>
        <dbReference type="ARBA" id="ARBA00023274"/>
    </source>
</evidence>
<dbReference type="GO" id="GO:0003735">
    <property type="term" value="F:structural constituent of ribosome"/>
    <property type="evidence" value="ECO:0007669"/>
    <property type="project" value="InterPro"/>
</dbReference>
<dbReference type="InterPro" id="IPR001684">
    <property type="entry name" value="Ribosomal_bL27"/>
</dbReference>
<dbReference type="FunFam" id="2.40.50.100:FF:000020">
    <property type="entry name" value="50S ribosomal protein L27"/>
    <property type="match status" value="1"/>
</dbReference>
<dbReference type="SUPFAM" id="SSF110324">
    <property type="entry name" value="Ribosomal L27 protein-like"/>
    <property type="match status" value="1"/>
</dbReference>
<dbReference type="Pfam" id="PF01016">
    <property type="entry name" value="Ribosomal_L27"/>
    <property type="match status" value="1"/>
</dbReference>
<dbReference type="EMBL" id="MFJZ01000042">
    <property type="protein sequence ID" value="OGG29520.1"/>
    <property type="molecule type" value="Genomic_DNA"/>
</dbReference>
<proteinExistence type="inferred from homology"/>
<dbReference type="GO" id="GO:0022625">
    <property type="term" value="C:cytosolic large ribosomal subunit"/>
    <property type="evidence" value="ECO:0007669"/>
    <property type="project" value="TreeGrafter"/>
</dbReference>
<organism evidence="6 7">
    <name type="scientific">Candidatus Gottesmanbacteria bacterium RIFCSPLOWO2_01_FULL_49_10</name>
    <dbReference type="NCBI Taxonomy" id="1798396"/>
    <lineage>
        <taxon>Bacteria</taxon>
        <taxon>Candidatus Gottesmaniibacteriota</taxon>
    </lineage>
</organism>
<gene>
    <name evidence="6" type="ORF">A2973_03950</name>
</gene>
<protein>
    <recommendedName>
        <fullName evidence="4">Large ribosomal subunit protein bL27</fullName>
    </recommendedName>
    <alternativeName>
        <fullName evidence="5">50S ribosomal protein L27</fullName>
    </alternativeName>
</protein>
<evidence type="ECO:0000256" key="1">
    <source>
        <dbReference type="ARBA" id="ARBA00010797"/>
    </source>
</evidence>
<dbReference type="GO" id="GO:0006412">
    <property type="term" value="P:translation"/>
    <property type="evidence" value="ECO:0007669"/>
    <property type="project" value="InterPro"/>
</dbReference>
<accession>A0A1F6AXZ6</accession>
<evidence type="ECO:0000256" key="4">
    <source>
        <dbReference type="ARBA" id="ARBA00035175"/>
    </source>
</evidence>
<reference evidence="6 7" key="1">
    <citation type="journal article" date="2016" name="Nat. Commun.">
        <title>Thousands of microbial genomes shed light on interconnected biogeochemical processes in an aquifer system.</title>
        <authorList>
            <person name="Anantharaman K."/>
            <person name="Brown C.T."/>
            <person name="Hug L.A."/>
            <person name="Sharon I."/>
            <person name="Castelle C.J."/>
            <person name="Probst A.J."/>
            <person name="Thomas B.C."/>
            <person name="Singh A."/>
            <person name="Wilkins M.J."/>
            <person name="Karaoz U."/>
            <person name="Brodie E.L."/>
            <person name="Williams K.H."/>
            <person name="Hubbard S.S."/>
            <person name="Banfield J.F."/>
        </authorList>
    </citation>
    <scope>NUCLEOTIDE SEQUENCE [LARGE SCALE GENOMIC DNA]</scope>
</reference>
<sequence length="85" mass="9194">MAHVKAGGVAKGNKDSVSKRLGVKIYGGQMAKPGSIIIRQMGTRVYPGDGINMGRDRTLFATIAGMVQFETRRGKQFVSILPQSR</sequence>
<evidence type="ECO:0000313" key="6">
    <source>
        <dbReference type="EMBL" id="OGG29520.1"/>
    </source>
</evidence>
<keyword evidence="2 6" id="KW-0689">Ribosomal protein</keyword>
<dbReference type="NCBIfam" id="TIGR00062">
    <property type="entry name" value="L27"/>
    <property type="match status" value="1"/>
</dbReference>
<evidence type="ECO:0000256" key="5">
    <source>
        <dbReference type="ARBA" id="ARBA00035477"/>
    </source>
</evidence>
<dbReference type="Gene3D" id="2.40.50.100">
    <property type="match status" value="1"/>
</dbReference>
<dbReference type="PRINTS" id="PR00063">
    <property type="entry name" value="RIBOSOMALL27"/>
</dbReference>
<comment type="caution">
    <text evidence="6">The sequence shown here is derived from an EMBL/GenBank/DDBJ whole genome shotgun (WGS) entry which is preliminary data.</text>
</comment>
<dbReference type="AlphaFoldDB" id="A0A1F6AXZ6"/>
<evidence type="ECO:0000313" key="7">
    <source>
        <dbReference type="Proteomes" id="UP000176409"/>
    </source>
</evidence>
<comment type="similarity">
    <text evidence="1">Belongs to the bacterial ribosomal protein bL27 family.</text>
</comment>
<dbReference type="PANTHER" id="PTHR15893">
    <property type="entry name" value="RIBOSOMAL PROTEIN L27"/>
    <property type="match status" value="1"/>
</dbReference>
<dbReference type="STRING" id="1798396.A2973_03950"/>
<dbReference type="Proteomes" id="UP000176409">
    <property type="component" value="Unassembled WGS sequence"/>
</dbReference>